<evidence type="ECO:0000256" key="4">
    <source>
        <dbReference type="ARBA" id="ARBA00022737"/>
    </source>
</evidence>
<dbReference type="InterPro" id="IPR001611">
    <property type="entry name" value="Leu-rich_rpt"/>
</dbReference>
<name>A0A7S3ZLM5_9STRA</name>
<evidence type="ECO:0000313" key="15">
    <source>
        <dbReference type="Proteomes" id="UP000789595"/>
    </source>
</evidence>
<dbReference type="SMART" id="SM00365">
    <property type="entry name" value="LRR_SD22"/>
    <property type="match status" value="4"/>
</dbReference>
<gene>
    <name evidence="13" type="ORF">PCAL00307_LOCUS2678</name>
    <name evidence="14" type="ORF">PECAL_4P08340</name>
</gene>
<evidence type="ECO:0000256" key="2">
    <source>
        <dbReference type="ARBA" id="ARBA00022490"/>
    </source>
</evidence>
<evidence type="ECO:0000256" key="9">
    <source>
        <dbReference type="ARBA" id="ARBA00023273"/>
    </source>
</evidence>
<dbReference type="OrthoDB" id="266138at2759"/>
<dbReference type="EMBL" id="CAKKNE010000004">
    <property type="protein sequence ID" value="CAH0373620.1"/>
    <property type="molecule type" value="Genomic_DNA"/>
</dbReference>
<comment type="similarity">
    <text evidence="10">Belongs to the DRC3 family.</text>
</comment>
<evidence type="ECO:0000313" key="13">
    <source>
        <dbReference type="EMBL" id="CAE0687244.1"/>
    </source>
</evidence>
<dbReference type="Gene3D" id="3.80.10.10">
    <property type="entry name" value="Ribonuclease Inhibitor"/>
    <property type="match status" value="2"/>
</dbReference>
<dbReference type="PROSITE" id="PS51450">
    <property type="entry name" value="LRR"/>
    <property type="match status" value="4"/>
</dbReference>
<reference evidence="13" key="1">
    <citation type="submission" date="2021-01" db="EMBL/GenBank/DDBJ databases">
        <authorList>
            <person name="Corre E."/>
            <person name="Pelletier E."/>
            <person name="Niang G."/>
            <person name="Scheremetjew M."/>
            <person name="Finn R."/>
            <person name="Kale V."/>
            <person name="Holt S."/>
            <person name="Cochrane G."/>
            <person name="Meng A."/>
            <person name="Brown T."/>
            <person name="Cohen L."/>
        </authorList>
    </citation>
    <scope>NUCLEOTIDE SEQUENCE</scope>
    <source>
        <strain evidence="13">CCMP1756</strain>
    </source>
</reference>
<keyword evidence="7" id="KW-0969">Cilium</keyword>
<evidence type="ECO:0000256" key="5">
    <source>
        <dbReference type="ARBA" id="ARBA00022846"/>
    </source>
</evidence>
<keyword evidence="2" id="KW-0963">Cytoplasm</keyword>
<proteinExistence type="inferred from homology"/>
<dbReference type="Proteomes" id="UP000789595">
    <property type="component" value="Unassembled WGS sequence"/>
</dbReference>
<dbReference type="SUPFAM" id="SSF52075">
    <property type="entry name" value="Outer arm dynein light chain 1"/>
    <property type="match status" value="1"/>
</dbReference>
<dbReference type="Pfam" id="PF14580">
    <property type="entry name" value="LRR_9"/>
    <property type="match status" value="1"/>
</dbReference>
<reference evidence="14" key="2">
    <citation type="submission" date="2021-11" db="EMBL/GenBank/DDBJ databases">
        <authorList>
            <consortium name="Genoscope - CEA"/>
            <person name="William W."/>
        </authorList>
    </citation>
    <scope>NUCLEOTIDE SEQUENCE</scope>
</reference>
<dbReference type="GO" id="GO:0005929">
    <property type="term" value="C:cilium"/>
    <property type="evidence" value="ECO:0007669"/>
    <property type="project" value="TreeGrafter"/>
</dbReference>
<keyword evidence="5" id="KW-0282">Flagellum</keyword>
<dbReference type="InterPro" id="IPR050576">
    <property type="entry name" value="Cilia_flagella_integrity"/>
</dbReference>
<evidence type="ECO:0000256" key="8">
    <source>
        <dbReference type="ARBA" id="ARBA00023212"/>
    </source>
</evidence>
<keyword evidence="3" id="KW-0433">Leucine-rich repeat</keyword>
<keyword evidence="6 12" id="KW-0175">Coiled coil</keyword>
<evidence type="ECO:0000313" key="14">
    <source>
        <dbReference type="EMBL" id="CAH0373620.1"/>
    </source>
</evidence>
<sequence length="518" mass="59414">MIQVIDQDLISSALQEGTQLVTSDGSGINGDTLADIAAKATELRLSFKNVLEIDNLQGFHALRTLCLDNNIIKCMKNLDHLVNLTWLDLSFNRISKVTGLDRLEKLTDLSLFNNMISEVNGLGRCKNLHCLSLGNNNISALKDIVELRCFQNLRLLNLEGNPVSKESSYRMCILAYFSELAYLDYSMVTRAEVVTAREQYQDELLDVEEKENLQEEKNSSELAAIRHTQKLADANLTVVQIIFDDMFADDIEILKLKHFPGVSSIMNSFQSEVESASDVFQREGLARYQLKKREEKQFEFALRQLRAKYANESIDLVTKFGRIKKKTLKSLALKQNIESYDLDPLRVALRKLISLLKDLEMRQVEQCEELIGEFETKYFEVKQSCLEGQQAYFRRLEDHETNFIRMLSLLVGELLDQAAKDKLPDDLPSEISSLLTDRDSCMNAITGSHDIHVGKLYRREDEAKHNEGLLFKGTLRYYRDEEHLRSRCRISELNDFEGACLNEFSRLTSDRDSDEKAE</sequence>
<comment type="subcellular location">
    <subcellularLocation>
        <location evidence="1">Cytoplasm</location>
        <location evidence="1">Cytoskeleton</location>
        <location evidence="1">Flagellum axoneme</location>
    </subcellularLocation>
</comment>
<dbReference type="EMBL" id="HBIW01003199">
    <property type="protein sequence ID" value="CAE0687244.1"/>
    <property type="molecule type" value="Transcribed_RNA"/>
</dbReference>
<evidence type="ECO:0000256" key="3">
    <source>
        <dbReference type="ARBA" id="ARBA00022614"/>
    </source>
</evidence>
<accession>A0A7S3ZLM5</accession>
<dbReference type="PANTHER" id="PTHR45973">
    <property type="entry name" value="PROTEIN PHOSPHATASE 1 REGULATORY SUBUNIT SDS22-RELATED"/>
    <property type="match status" value="1"/>
</dbReference>
<feature type="coiled-coil region" evidence="12">
    <location>
        <begin position="190"/>
        <end position="230"/>
    </location>
</feature>
<evidence type="ECO:0000256" key="1">
    <source>
        <dbReference type="ARBA" id="ARBA00004611"/>
    </source>
</evidence>
<keyword evidence="9" id="KW-0966">Cell projection</keyword>
<dbReference type="InterPro" id="IPR032675">
    <property type="entry name" value="LRR_dom_sf"/>
</dbReference>
<evidence type="ECO:0000256" key="11">
    <source>
        <dbReference type="ARBA" id="ARBA00040950"/>
    </source>
</evidence>
<protein>
    <recommendedName>
        <fullName evidence="11">Dynein regulatory complex subunit 3</fullName>
    </recommendedName>
</protein>
<keyword evidence="8" id="KW-0206">Cytoskeleton</keyword>
<evidence type="ECO:0000256" key="10">
    <source>
        <dbReference type="ARBA" id="ARBA00038378"/>
    </source>
</evidence>
<evidence type="ECO:0000256" key="6">
    <source>
        <dbReference type="ARBA" id="ARBA00023054"/>
    </source>
</evidence>
<evidence type="ECO:0000256" key="12">
    <source>
        <dbReference type="SAM" id="Coils"/>
    </source>
</evidence>
<dbReference type="AlphaFoldDB" id="A0A7S3ZLM5"/>
<organism evidence="13">
    <name type="scientific">Pelagomonas calceolata</name>
    <dbReference type="NCBI Taxonomy" id="35677"/>
    <lineage>
        <taxon>Eukaryota</taxon>
        <taxon>Sar</taxon>
        <taxon>Stramenopiles</taxon>
        <taxon>Ochrophyta</taxon>
        <taxon>Pelagophyceae</taxon>
        <taxon>Pelagomonadales</taxon>
        <taxon>Pelagomonadaceae</taxon>
        <taxon>Pelagomonas</taxon>
    </lineage>
</organism>
<keyword evidence="4" id="KW-0677">Repeat</keyword>
<dbReference type="PANTHER" id="PTHR45973:SF12">
    <property type="entry name" value="DYNEIN REGULATORY COMPLEX SUBUNIT 3"/>
    <property type="match status" value="1"/>
</dbReference>
<keyword evidence="15" id="KW-1185">Reference proteome</keyword>
<evidence type="ECO:0000256" key="7">
    <source>
        <dbReference type="ARBA" id="ARBA00023069"/>
    </source>
</evidence>